<comment type="caution">
    <text evidence="5">The sequence shown here is derived from an EMBL/GenBank/DDBJ whole genome shotgun (WGS) entry which is preliminary data.</text>
</comment>
<evidence type="ECO:0000256" key="2">
    <source>
        <dbReference type="ARBA" id="ARBA00022857"/>
    </source>
</evidence>
<keyword evidence="6" id="KW-1185">Reference proteome</keyword>
<protein>
    <recommendedName>
        <fullName evidence="4">NAD(P)-binding domain-containing protein</fullName>
    </recommendedName>
</protein>
<keyword evidence="3" id="KW-0560">Oxidoreductase</keyword>
<keyword evidence="2" id="KW-0521">NADP</keyword>
<dbReference type="SUPFAM" id="SSF51735">
    <property type="entry name" value="NAD(P)-binding Rossmann-fold domains"/>
    <property type="match status" value="1"/>
</dbReference>
<evidence type="ECO:0000313" key="6">
    <source>
        <dbReference type="Proteomes" id="UP001305779"/>
    </source>
</evidence>
<sequence>MLVLIAGVTGNLGQNLVRSLLSRGHRVRGLGRNPSKLDNDIQSSLESFVQSQNHYDVPALEKACEGVDAVICSYLGTPELQLEGQLLLLRAAERVEVLFSVPGHGDFGPENHGVWDPLRKEMHVWGQGNEIWHWTTEGDCAEFTAAILDREDAEDQQFWTVCSGESTLPEMAETYRKVRGIGGNVVKKGNLEDLRHEAFVARARGSVKEFWKYIGWFYQLFTVDGSWVLEDLKNGRLGVQTTSLEKFIEDNDEI</sequence>
<evidence type="ECO:0000313" key="5">
    <source>
        <dbReference type="EMBL" id="KAK4503662.1"/>
    </source>
</evidence>
<dbReference type="PANTHER" id="PTHR47706:SF9">
    <property type="entry name" value="NMRA-LIKE DOMAIN-CONTAINING PROTEIN-RELATED"/>
    <property type="match status" value="1"/>
</dbReference>
<dbReference type="Gene3D" id="3.40.50.720">
    <property type="entry name" value="NAD(P)-binding Rossmann-like Domain"/>
    <property type="match status" value="2"/>
</dbReference>
<gene>
    <name evidence="5" type="ORF">PRZ48_004577</name>
</gene>
<dbReference type="Proteomes" id="UP001305779">
    <property type="component" value="Unassembled WGS sequence"/>
</dbReference>
<dbReference type="InterPro" id="IPR036291">
    <property type="entry name" value="NAD(P)-bd_dom_sf"/>
</dbReference>
<feature type="domain" description="NAD(P)-binding" evidence="4">
    <location>
        <begin position="7"/>
        <end position="97"/>
    </location>
</feature>
<dbReference type="InterPro" id="IPR016040">
    <property type="entry name" value="NAD(P)-bd_dom"/>
</dbReference>
<organism evidence="5 6">
    <name type="scientific">Zasmidium cellare</name>
    <name type="common">Wine cellar mold</name>
    <name type="synonym">Racodium cellare</name>
    <dbReference type="NCBI Taxonomy" id="395010"/>
    <lineage>
        <taxon>Eukaryota</taxon>
        <taxon>Fungi</taxon>
        <taxon>Dikarya</taxon>
        <taxon>Ascomycota</taxon>
        <taxon>Pezizomycotina</taxon>
        <taxon>Dothideomycetes</taxon>
        <taxon>Dothideomycetidae</taxon>
        <taxon>Mycosphaerellales</taxon>
        <taxon>Mycosphaerellaceae</taxon>
        <taxon>Zasmidium</taxon>
    </lineage>
</organism>
<proteinExistence type="inferred from homology"/>
<accession>A0ABR0EQB7</accession>
<name>A0ABR0EQB7_ZASCE</name>
<comment type="similarity">
    <text evidence="1">Belongs to the NmrA-type oxidoreductase family. Isoflavone reductase subfamily.</text>
</comment>
<evidence type="ECO:0000256" key="3">
    <source>
        <dbReference type="ARBA" id="ARBA00023002"/>
    </source>
</evidence>
<dbReference type="EMBL" id="JAXOVC010000003">
    <property type="protein sequence ID" value="KAK4503662.1"/>
    <property type="molecule type" value="Genomic_DNA"/>
</dbReference>
<reference evidence="5 6" key="1">
    <citation type="journal article" date="2023" name="G3 (Bethesda)">
        <title>A chromosome-level genome assembly of Zasmidium syzygii isolated from banana leaves.</title>
        <authorList>
            <person name="van Westerhoven A.C."/>
            <person name="Mehrabi R."/>
            <person name="Talebi R."/>
            <person name="Steentjes M.B.F."/>
            <person name="Corcolon B."/>
            <person name="Chong P.A."/>
            <person name="Kema G.H.J."/>
            <person name="Seidl M.F."/>
        </authorList>
    </citation>
    <scope>NUCLEOTIDE SEQUENCE [LARGE SCALE GENOMIC DNA]</scope>
    <source>
        <strain evidence="5 6">P124</strain>
    </source>
</reference>
<dbReference type="InterPro" id="IPR051609">
    <property type="entry name" value="NmrA/Isoflavone_reductase-like"/>
</dbReference>
<evidence type="ECO:0000256" key="1">
    <source>
        <dbReference type="ARBA" id="ARBA00005725"/>
    </source>
</evidence>
<dbReference type="Pfam" id="PF13460">
    <property type="entry name" value="NAD_binding_10"/>
    <property type="match status" value="1"/>
</dbReference>
<evidence type="ECO:0000259" key="4">
    <source>
        <dbReference type="Pfam" id="PF13460"/>
    </source>
</evidence>
<dbReference type="PANTHER" id="PTHR47706">
    <property type="entry name" value="NMRA-LIKE FAMILY PROTEIN"/>
    <property type="match status" value="1"/>
</dbReference>